<protein>
    <submittedName>
        <fullName evidence="2">Uncharacterized protein</fullName>
    </submittedName>
</protein>
<dbReference type="AlphaFoldDB" id="A0A8J6HF32"/>
<reference evidence="2" key="1">
    <citation type="journal article" date="2020" name="J Insects Food Feed">
        <title>The yellow mealworm (Tenebrio molitor) genome: a resource for the emerging insects as food and feed industry.</title>
        <authorList>
            <person name="Eriksson T."/>
            <person name="Andere A."/>
            <person name="Kelstrup H."/>
            <person name="Emery V."/>
            <person name="Picard C."/>
        </authorList>
    </citation>
    <scope>NUCLEOTIDE SEQUENCE</scope>
    <source>
        <strain evidence="2">Stoneville</strain>
        <tissue evidence="2">Whole head</tissue>
    </source>
</reference>
<name>A0A8J6HF32_TENMO</name>
<feature type="chain" id="PRO_5035148225" evidence="1">
    <location>
        <begin position="21"/>
        <end position="306"/>
    </location>
</feature>
<dbReference type="SUPFAM" id="SSF103657">
    <property type="entry name" value="BAR/IMD domain-like"/>
    <property type="match status" value="1"/>
</dbReference>
<sequence length="306" mass="35970">MLADYWRLILLLWIPPILLATSMEISYVGGPQIQREKNLVNRCQSIEMSSHDKIPFELNLLLKQQNVKEIENRFEIKYESFSVETFEEIQDQDPESLSNEKTNLALTLTKWQIDENSFYQRYKADRVEYEQLKRNLECIYHYFACVKLTAKAAKELADVITNLGVQPGSIDAFEEIENDSLEQNVLELIHDNEIRAFWSELENRKKDYDIATKNFKILLEIIDFSGEELDKLKKQYDDVFLKYQHARSEVERELPVLLEKMKEIFHNSMHWLGGNVQEFSKSTAHLDGLIKKAANRLAKNKELDDN</sequence>
<gene>
    <name evidence="2" type="ORF">GEV33_009523</name>
</gene>
<dbReference type="InterPro" id="IPR027267">
    <property type="entry name" value="AH/BAR_dom_sf"/>
</dbReference>
<dbReference type="EMBL" id="JABDTM020025441">
    <property type="protein sequence ID" value="KAH0813268.1"/>
    <property type="molecule type" value="Genomic_DNA"/>
</dbReference>
<evidence type="ECO:0000313" key="2">
    <source>
        <dbReference type="EMBL" id="KAH0813268.1"/>
    </source>
</evidence>
<keyword evidence="3" id="KW-1185">Reference proteome</keyword>
<organism evidence="2 3">
    <name type="scientific">Tenebrio molitor</name>
    <name type="common">Yellow mealworm beetle</name>
    <dbReference type="NCBI Taxonomy" id="7067"/>
    <lineage>
        <taxon>Eukaryota</taxon>
        <taxon>Metazoa</taxon>
        <taxon>Ecdysozoa</taxon>
        <taxon>Arthropoda</taxon>
        <taxon>Hexapoda</taxon>
        <taxon>Insecta</taxon>
        <taxon>Pterygota</taxon>
        <taxon>Neoptera</taxon>
        <taxon>Endopterygota</taxon>
        <taxon>Coleoptera</taxon>
        <taxon>Polyphaga</taxon>
        <taxon>Cucujiformia</taxon>
        <taxon>Tenebrionidae</taxon>
        <taxon>Tenebrio</taxon>
    </lineage>
</organism>
<dbReference type="Proteomes" id="UP000719412">
    <property type="component" value="Unassembled WGS sequence"/>
</dbReference>
<feature type="signal peptide" evidence="1">
    <location>
        <begin position="1"/>
        <end position="20"/>
    </location>
</feature>
<evidence type="ECO:0000313" key="3">
    <source>
        <dbReference type="Proteomes" id="UP000719412"/>
    </source>
</evidence>
<keyword evidence="1" id="KW-0732">Signal</keyword>
<evidence type="ECO:0000256" key="1">
    <source>
        <dbReference type="SAM" id="SignalP"/>
    </source>
</evidence>
<proteinExistence type="predicted"/>
<comment type="caution">
    <text evidence="2">The sequence shown here is derived from an EMBL/GenBank/DDBJ whole genome shotgun (WGS) entry which is preliminary data.</text>
</comment>
<reference evidence="2" key="2">
    <citation type="submission" date="2021-08" db="EMBL/GenBank/DDBJ databases">
        <authorList>
            <person name="Eriksson T."/>
        </authorList>
    </citation>
    <scope>NUCLEOTIDE SEQUENCE</scope>
    <source>
        <strain evidence="2">Stoneville</strain>
        <tissue evidence="2">Whole head</tissue>
    </source>
</reference>
<accession>A0A8J6HF32</accession>